<accession>A0A9D1IAB0</accession>
<organism evidence="8 9">
    <name type="scientific">Candidatus Pullichristensenella excrementigallinarum</name>
    <dbReference type="NCBI Taxonomy" id="2840907"/>
    <lineage>
        <taxon>Bacteria</taxon>
        <taxon>Bacillati</taxon>
        <taxon>Bacillota</taxon>
        <taxon>Clostridia</taxon>
        <taxon>Candidatus Pullichristensenella</taxon>
    </lineage>
</organism>
<feature type="transmembrane region" description="Helical" evidence="6">
    <location>
        <begin position="143"/>
        <end position="165"/>
    </location>
</feature>
<dbReference type="Pfam" id="PF09335">
    <property type="entry name" value="VTT_dom"/>
    <property type="match status" value="1"/>
</dbReference>
<keyword evidence="2 6" id="KW-1003">Cell membrane</keyword>
<comment type="similarity">
    <text evidence="6">Belongs to the TVP38/TMEM64 family.</text>
</comment>
<evidence type="ECO:0000256" key="4">
    <source>
        <dbReference type="ARBA" id="ARBA00022989"/>
    </source>
</evidence>
<evidence type="ECO:0000256" key="3">
    <source>
        <dbReference type="ARBA" id="ARBA00022692"/>
    </source>
</evidence>
<evidence type="ECO:0000259" key="7">
    <source>
        <dbReference type="Pfam" id="PF09335"/>
    </source>
</evidence>
<keyword evidence="4 6" id="KW-1133">Transmembrane helix</keyword>
<dbReference type="GO" id="GO:0005886">
    <property type="term" value="C:plasma membrane"/>
    <property type="evidence" value="ECO:0007669"/>
    <property type="project" value="UniProtKB-SubCell"/>
</dbReference>
<evidence type="ECO:0000256" key="6">
    <source>
        <dbReference type="RuleBase" id="RU366058"/>
    </source>
</evidence>
<evidence type="ECO:0000313" key="9">
    <source>
        <dbReference type="Proteomes" id="UP000824072"/>
    </source>
</evidence>
<keyword evidence="5 6" id="KW-0472">Membrane</keyword>
<reference evidence="8" key="1">
    <citation type="submission" date="2020-10" db="EMBL/GenBank/DDBJ databases">
        <authorList>
            <person name="Gilroy R."/>
        </authorList>
    </citation>
    <scope>NUCLEOTIDE SEQUENCE</scope>
    <source>
        <strain evidence="8">ChiHcec3-11533</strain>
    </source>
</reference>
<protein>
    <recommendedName>
        <fullName evidence="6">TVP38/TMEM64 family membrane protein</fullName>
    </recommendedName>
</protein>
<dbReference type="InterPro" id="IPR015414">
    <property type="entry name" value="TMEM64"/>
</dbReference>
<dbReference type="AlphaFoldDB" id="A0A9D1IAB0"/>
<dbReference type="Proteomes" id="UP000824072">
    <property type="component" value="Unassembled WGS sequence"/>
</dbReference>
<sequence length="236" mass="25953">MTRPRRTLTERGKKIAGIAAIGIFILFSGLVAWFIGKPMVQFVSEPDRFRAWVESKGALGQILFVGMMALQILVALIPGEPLEIGAGYAFGAVEGTILCVLGILIGSALVFGLVRKFGVRLVEVFFSKEKIQSLRFLQNPKKLNFLAFVVFFIPGTPKDLLSYFVGLTPMKFSTWILITGIARLPSVITSTVAGDALGLKNYQFALIVFGATLAVSGLGLWIYRRISRAHEQRRAR</sequence>
<name>A0A9D1IAB0_9FIRM</name>
<feature type="transmembrane region" description="Helical" evidence="6">
    <location>
        <begin position="202"/>
        <end position="223"/>
    </location>
</feature>
<reference evidence="8" key="2">
    <citation type="journal article" date="2021" name="PeerJ">
        <title>Extensive microbial diversity within the chicken gut microbiome revealed by metagenomics and culture.</title>
        <authorList>
            <person name="Gilroy R."/>
            <person name="Ravi A."/>
            <person name="Getino M."/>
            <person name="Pursley I."/>
            <person name="Horton D.L."/>
            <person name="Alikhan N.F."/>
            <person name="Baker D."/>
            <person name="Gharbi K."/>
            <person name="Hall N."/>
            <person name="Watson M."/>
            <person name="Adriaenssens E.M."/>
            <person name="Foster-Nyarko E."/>
            <person name="Jarju S."/>
            <person name="Secka A."/>
            <person name="Antonio M."/>
            <person name="Oren A."/>
            <person name="Chaudhuri R.R."/>
            <person name="La Ragione R."/>
            <person name="Hildebrand F."/>
            <person name="Pallen M.J."/>
        </authorList>
    </citation>
    <scope>NUCLEOTIDE SEQUENCE</scope>
    <source>
        <strain evidence="8">ChiHcec3-11533</strain>
    </source>
</reference>
<dbReference type="InterPro" id="IPR032816">
    <property type="entry name" value="VTT_dom"/>
</dbReference>
<evidence type="ECO:0000256" key="5">
    <source>
        <dbReference type="ARBA" id="ARBA00023136"/>
    </source>
</evidence>
<feature type="domain" description="VTT" evidence="7">
    <location>
        <begin position="77"/>
        <end position="195"/>
    </location>
</feature>
<feature type="transmembrane region" description="Helical" evidence="6">
    <location>
        <begin position="57"/>
        <end position="77"/>
    </location>
</feature>
<gene>
    <name evidence="8" type="ORF">IAB02_04030</name>
</gene>
<evidence type="ECO:0000256" key="1">
    <source>
        <dbReference type="ARBA" id="ARBA00004651"/>
    </source>
</evidence>
<feature type="transmembrane region" description="Helical" evidence="6">
    <location>
        <begin position="89"/>
        <end position="114"/>
    </location>
</feature>
<dbReference type="EMBL" id="DVMU01000088">
    <property type="protein sequence ID" value="HIU33710.1"/>
    <property type="molecule type" value="Genomic_DNA"/>
</dbReference>
<dbReference type="PANTHER" id="PTHR12677">
    <property type="entry name" value="GOLGI APPARATUS MEMBRANE PROTEIN TVP38-RELATED"/>
    <property type="match status" value="1"/>
</dbReference>
<keyword evidence="3 6" id="KW-0812">Transmembrane</keyword>
<evidence type="ECO:0000256" key="2">
    <source>
        <dbReference type="ARBA" id="ARBA00022475"/>
    </source>
</evidence>
<dbReference type="PANTHER" id="PTHR12677:SF59">
    <property type="entry name" value="GOLGI APPARATUS MEMBRANE PROTEIN TVP38-RELATED"/>
    <property type="match status" value="1"/>
</dbReference>
<proteinExistence type="inferred from homology"/>
<evidence type="ECO:0000313" key="8">
    <source>
        <dbReference type="EMBL" id="HIU33710.1"/>
    </source>
</evidence>
<comment type="subcellular location">
    <subcellularLocation>
        <location evidence="1 6">Cell membrane</location>
        <topology evidence="1 6">Multi-pass membrane protein</topology>
    </subcellularLocation>
</comment>
<comment type="caution">
    <text evidence="8">The sequence shown here is derived from an EMBL/GenBank/DDBJ whole genome shotgun (WGS) entry which is preliminary data.</text>
</comment>
<feature type="transmembrane region" description="Helical" evidence="6">
    <location>
        <begin position="15"/>
        <end position="36"/>
    </location>
</feature>